<evidence type="ECO:0000256" key="7">
    <source>
        <dbReference type="ARBA" id="ARBA00023002"/>
    </source>
</evidence>
<evidence type="ECO:0000256" key="4">
    <source>
        <dbReference type="ARBA" id="ARBA00022605"/>
    </source>
</evidence>
<dbReference type="PANTHER" id="PTHR45754">
    <property type="entry name" value="METHYLENETETRAHYDROFOLATE REDUCTASE"/>
    <property type="match status" value="1"/>
</dbReference>
<dbReference type="InParanoid" id="F2LY63"/>
<evidence type="ECO:0000256" key="12">
    <source>
        <dbReference type="RuleBase" id="RU003862"/>
    </source>
</evidence>
<dbReference type="CDD" id="cd00537">
    <property type="entry name" value="MTHFR"/>
    <property type="match status" value="1"/>
</dbReference>
<keyword evidence="14" id="KW-1185">Reference proteome</keyword>
<comment type="similarity">
    <text evidence="3 12">Belongs to the methylenetetrahydrofolate reductase family.</text>
</comment>
<dbReference type="EC" id="1.5.1.54" evidence="12"/>
<dbReference type="PANTHER" id="PTHR45754:SF3">
    <property type="entry name" value="METHYLENETETRAHYDROFOLATE REDUCTASE (NADPH)"/>
    <property type="match status" value="1"/>
</dbReference>
<dbReference type="Gene3D" id="3.20.20.220">
    <property type="match status" value="1"/>
</dbReference>
<keyword evidence="4" id="KW-0028">Amino-acid biosynthesis</keyword>
<reference evidence="13 14" key="1">
    <citation type="journal article" date="2011" name="Stand. Genomic Sci.">
        <title>Complete genome sequence of the thermophilic sulfur-reducer Hippea maritima type strain (MH(2)).</title>
        <authorList>
            <person name="Huntemann M."/>
            <person name="Lu M."/>
            <person name="Nolan M."/>
            <person name="Lapidus A."/>
            <person name="Lucas S."/>
            <person name="Hammon N."/>
            <person name="Deshpande S."/>
            <person name="Cheng J.F."/>
            <person name="Tapia R."/>
            <person name="Han C."/>
            <person name="Goodwin L."/>
            <person name="Pitluck S."/>
            <person name="Liolios K."/>
            <person name="Pagani I."/>
            <person name="Ivanova N."/>
            <person name="Ovchinikova G."/>
            <person name="Pati A."/>
            <person name="Chen A."/>
            <person name="Palaniappan K."/>
            <person name="Land M."/>
            <person name="Hauser L."/>
            <person name="Jeffries C.D."/>
            <person name="Detter J.C."/>
            <person name="Brambilla E.M."/>
            <person name="Rohde M."/>
            <person name="Spring S."/>
            <person name="Goker M."/>
            <person name="Woyke T."/>
            <person name="Bristow J."/>
            <person name="Eisen J.A."/>
            <person name="Markowitz V."/>
            <person name="Hugenholtz P."/>
            <person name="Kyrpides N.C."/>
            <person name="Klenk H.P."/>
            <person name="Mavromatis K."/>
        </authorList>
    </citation>
    <scope>NUCLEOTIDE SEQUENCE [LARGE SCALE GENOMIC DNA]</scope>
    <source>
        <strain evidence="14">ATCC 700847 / DSM 10411 / MH2</strain>
    </source>
</reference>
<dbReference type="InterPro" id="IPR003171">
    <property type="entry name" value="Mehydrof_redctse-like"/>
</dbReference>
<dbReference type="eggNOG" id="COG0685">
    <property type="taxonomic scope" value="Bacteria"/>
</dbReference>
<comment type="pathway">
    <text evidence="10">Amino-acid biosynthesis; L-methionine biosynthesis via de novo pathway.</text>
</comment>
<evidence type="ECO:0000256" key="1">
    <source>
        <dbReference type="ARBA" id="ARBA00001974"/>
    </source>
</evidence>
<evidence type="ECO:0000256" key="3">
    <source>
        <dbReference type="ARBA" id="ARBA00006743"/>
    </source>
</evidence>
<keyword evidence="9" id="KW-0486">Methionine biosynthesis</keyword>
<keyword evidence="8" id="KW-0520">NAD</keyword>
<evidence type="ECO:0000256" key="9">
    <source>
        <dbReference type="ARBA" id="ARBA00023167"/>
    </source>
</evidence>
<evidence type="ECO:0000256" key="10">
    <source>
        <dbReference type="ARBA" id="ARBA00034478"/>
    </source>
</evidence>
<dbReference type="OrthoDB" id="9812555at2"/>
<evidence type="ECO:0000256" key="6">
    <source>
        <dbReference type="ARBA" id="ARBA00022827"/>
    </source>
</evidence>
<dbReference type="KEGG" id="hmr:Hipma_1430"/>
<dbReference type="EMBL" id="CP002606">
    <property type="protein sequence ID" value="AEA34386.1"/>
    <property type="molecule type" value="Genomic_DNA"/>
</dbReference>
<dbReference type="InterPro" id="IPR029041">
    <property type="entry name" value="FAD-linked_oxidoreductase-like"/>
</dbReference>
<evidence type="ECO:0000256" key="5">
    <source>
        <dbReference type="ARBA" id="ARBA00022630"/>
    </source>
</evidence>
<sequence>MKISEILNRKAMTISFEFFPPKKVENEQTLFNTINVLKDYSPDFVSITYGAGGSTKDKTVEWTLRMKNEYSLNPMMHLTCVASTKESVDKVAEILELNGIDNILALRGDLPEGFEVKSMDFKYAYQLVGYLKDKWNFSIGVAGYPEGHPESSSLDKDIEYLKMKVDAGGEFVITQLFFDNGKFFNFLDRVEKFHIEIPVLAGVMPILSLSQMRRFVGMCGATIPSELISRLEGKTKEDMYKIGVEYAINQCRELIDSKVRGLHFYTLNKYNATKDILEGLNI</sequence>
<comment type="catalytic activity">
    <reaction evidence="11">
        <text>(6S)-5-methyl-5,6,7,8-tetrahydrofolate + NAD(+) = (6R)-5,10-methylene-5,6,7,8-tetrahydrofolate + NADH + H(+)</text>
        <dbReference type="Rhea" id="RHEA:19821"/>
        <dbReference type="ChEBI" id="CHEBI:15378"/>
        <dbReference type="ChEBI" id="CHEBI:15636"/>
        <dbReference type="ChEBI" id="CHEBI:18608"/>
        <dbReference type="ChEBI" id="CHEBI:57540"/>
        <dbReference type="ChEBI" id="CHEBI:57945"/>
        <dbReference type="EC" id="1.5.1.54"/>
    </reaction>
    <physiologicalReaction direction="right-to-left" evidence="11">
        <dbReference type="Rhea" id="RHEA:19823"/>
    </physiologicalReaction>
</comment>
<dbReference type="FunCoup" id="F2LY63">
    <property type="interactions" value="285"/>
</dbReference>
<dbReference type="UniPathway" id="UPA00193"/>
<name>F2LY63_HIPMA</name>
<evidence type="ECO:0000313" key="14">
    <source>
        <dbReference type="Proteomes" id="UP000008139"/>
    </source>
</evidence>
<dbReference type="STRING" id="760142.Hipma_1430"/>
<dbReference type="GO" id="GO:0005829">
    <property type="term" value="C:cytosol"/>
    <property type="evidence" value="ECO:0007669"/>
    <property type="project" value="InterPro"/>
</dbReference>
<accession>F2LY63</accession>
<keyword evidence="7 12" id="KW-0560">Oxidoreductase</keyword>
<comment type="cofactor">
    <cofactor evidence="1 12">
        <name>FAD</name>
        <dbReference type="ChEBI" id="CHEBI:57692"/>
    </cofactor>
</comment>
<keyword evidence="6 12" id="KW-0274">FAD</keyword>
<evidence type="ECO:0000256" key="8">
    <source>
        <dbReference type="ARBA" id="ARBA00023027"/>
    </source>
</evidence>
<proteinExistence type="inferred from homology"/>
<comment type="pathway">
    <text evidence="2 12">One-carbon metabolism; tetrahydrofolate interconversion.</text>
</comment>
<evidence type="ECO:0000256" key="11">
    <source>
        <dbReference type="ARBA" id="ARBA00048628"/>
    </source>
</evidence>
<keyword evidence="5 12" id="KW-0285">Flavoprotein</keyword>
<dbReference type="InterPro" id="IPR004620">
    <property type="entry name" value="MTHF_reductase_bac"/>
</dbReference>
<dbReference type="GO" id="GO:0035999">
    <property type="term" value="P:tetrahydrofolate interconversion"/>
    <property type="evidence" value="ECO:0007669"/>
    <property type="project" value="UniProtKB-UniPathway"/>
</dbReference>
<dbReference type="Pfam" id="PF02219">
    <property type="entry name" value="MTHFR"/>
    <property type="match status" value="1"/>
</dbReference>
<protein>
    <recommendedName>
        <fullName evidence="12">Methylenetetrahydrofolate reductase</fullName>
        <ecNumber evidence="12">1.5.1.54</ecNumber>
    </recommendedName>
</protein>
<dbReference type="RefSeq" id="WP_013682416.1">
    <property type="nucleotide sequence ID" value="NC_015318.1"/>
</dbReference>
<organism evidence="13 14">
    <name type="scientific">Hippea maritima (strain ATCC 700847 / DSM 10411 / MH2)</name>
    <dbReference type="NCBI Taxonomy" id="760142"/>
    <lineage>
        <taxon>Bacteria</taxon>
        <taxon>Pseudomonadati</taxon>
        <taxon>Campylobacterota</taxon>
        <taxon>Desulfurellia</taxon>
        <taxon>Desulfurellales</taxon>
        <taxon>Hippeaceae</taxon>
        <taxon>Hippea</taxon>
    </lineage>
</organism>
<evidence type="ECO:0000313" key="13">
    <source>
        <dbReference type="EMBL" id="AEA34386.1"/>
    </source>
</evidence>
<dbReference type="SUPFAM" id="SSF51730">
    <property type="entry name" value="FAD-linked oxidoreductase"/>
    <property type="match status" value="1"/>
</dbReference>
<reference evidence="14" key="2">
    <citation type="submission" date="2011-03" db="EMBL/GenBank/DDBJ databases">
        <title>The complete genome of Hippea maritima DSM 10411.</title>
        <authorList>
            <consortium name="US DOE Joint Genome Institute (JGI-PGF)"/>
            <person name="Lucas S."/>
            <person name="Copeland A."/>
            <person name="Lapidus A."/>
            <person name="Bruce D."/>
            <person name="Goodwin L."/>
            <person name="Pitluck S."/>
            <person name="Peters L."/>
            <person name="Kyrpides N."/>
            <person name="Mavromatis K."/>
            <person name="Pagani I."/>
            <person name="Ivanova N."/>
            <person name="Mikhailova N."/>
            <person name="Lu M."/>
            <person name="Detter J.C."/>
            <person name="Tapia R."/>
            <person name="Han C."/>
            <person name="Land M."/>
            <person name="Hauser L."/>
            <person name="Markowitz V."/>
            <person name="Cheng J.-F."/>
            <person name="Hugenholtz P."/>
            <person name="Woyke T."/>
            <person name="Wu D."/>
            <person name="Spring S."/>
            <person name="Schroeder M."/>
            <person name="Brambilla E."/>
            <person name="Klenk H.-P."/>
            <person name="Eisen J.A."/>
        </authorList>
    </citation>
    <scope>NUCLEOTIDE SEQUENCE [LARGE SCALE GENOMIC DNA]</scope>
    <source>
        <strain evidence="14">ATCC 700847 / DSM 10411 / MH2</strain>
    </source>
</reference>
<dbReference type="GO" id="GO:0071949">
    <property type="term" value="F:FAD binding"/>
    <property type="evidence" value="ECO:0007669"/>
    <property type="project" value="TreeGrafter"/>
</dbReference>
<dbReference type="HOGENOM" id="CLU_025841_0_2_7"/>
<evidence type="ECO:0000256" key="2">
    <source>
        <dbReference type="ARBA" id="ARBA00004777"/>
    </source>
</evidence>
<dbReference type="Proteomes" id="UP000008139">
    <property type="component" value="Chromosome"/>
</dbReference>
<dbReference type="AlphaFoldDB" id="F2LY63"/>
<gene>
    <name evidence="13" type="ordered locus">Hipma_1430</name>
</gene>
<dbReference type="GO" id="GO:0106312">
    <property type="term" value="F:methylenetetrahydrofolate reductase (NADH) activity"/>
    <property type="evidence" value="ECO:0007669"/>
    <property type="project" value="UniProtKB-EC"/>
</dbReference>
<dbReference type="GO" id="GO:0009086">
    <property type="term" value="P:methionine biosynthetic process"/>
    <property type="evidence" value="ECO:0007669"/>
    <property type="project" value="UniProtKB-KW"/>
</dbReference>
<dbReference type="NCBIfam" id="TIGR00676">
    <property type="entry name" value="fadh2"/>
    <property type="match status" value="1"/>
</dbReference>